<dbReference type="GO" id="GO:0006654">
    <property type="term" value="P:phosphatidic acid biosynthetic process"/>
    <property type="evidence" value="ECO:0007669"/>
    <property type="project" value="TreeGrafter"/>
</dbReference>
<feature type="domain" description="Phospholipid/glycerol acyltransferase" evidence="4">
    <location>
        <begin position="49"/>
        <end position="167"/>
    </location>
</feature>
<evidence type="ECO:0000256" key="3">
    <source>
        <dbReference type="SAM" id="MobiDB-lite"/>
    </source>
</evidence>
<feature type="compositionally biased region" description="Basic and acidic residues" evidence="3">
    <location>
        <begin position="227"/>
        <end position="253"/>
    </location>
</feature>
<keyword evidence="2 5" id="KW-0012">Acyltransferase</keyword>
<dbReference type="GO" id="GO:0005886">
    <property type="term" value="C:plasma membrane"/>
    <property type="evidence" value="ECO:0007669"/>
    <property type="project" value="TreeGrafter"/>
</dbReference>
<accession>A0A8J3FRJ1</accession>
<keyword evidence="6" id="KW-1185">Reference proteome</keyword>
<evidence type="ECO:0000259" key="4">
    <source>
        <dbReference type="SMART" id="SM00563"/>
    </source>
</evidence>
<feature type="compositionally biased region" description="Polar residues" evidence="3">
    <location>
        <begin position="279"/>
        <end position="293"/>
    </location>
</feature>
<name>A0A8J3FRJ1_9ACTN</name>
<keyword evidence="1" id="KW-0808">Transferase</keyword>
<dbReference type="SMART" id="SM00563">
    <property type="entry name" value="PlsC"/>
    <property type="match status" value="1"/>
</dbReference>
<dbReference type="Pfam" id="PF01553">
    <property type="entry name" value="Acyltransferase"/>
    <property type="match status" value="1"/>
</dbReference>
<dbReference type="PANTHER" id="PTHR10434">
    <property type="entry name" value="1-ACYL-SN-GLYCEROL-3-PHOSPHATE ACYLTRANSFERASE"/>
    <property type="match status" value="1"/>
</dbReference>
<dbReference type="SUPFAM" id="SSF69593">
    <property type="entry name" value="Glycerol-3-phosphate (1)-acyltransferase"/>
    <property type="match status" value="1"/>
</dbReference>
<evidence type="ECO:0000313" key="5">
    <source>
        <dbReference type="EMBL" id="GGL12170.1"/>
    </source>
</evidence>
<dbReference type="RefSeq" id="WP_189082094.1">
    <property type="nucleotide sequence ID" value="NZ_BMMX01000038.1"/>
</dbReference>
<dbReference type="InterPro" id="IPR002123">
    <property type="entry name" value="Plipid/glycerol_acylTrfase"/>
</dbReference>
<sequence length="293" mass="31896">MTTHPCTTPAWQPPWLWRALLSVAPAVVAPFCRLHVTGSVPAHLRHGPLLLAANHLSPVDPMILTAACHRARLAPRFLAAAELFRVPLVGAVLRRAGHLSVERTTTGAVDALPAVLGALHDGAPVLLYPEGRIGLDPWMWPERGKTGVARMAAMTGAPVLPVAHWGTHTVMPYAFPRDLARAVWHAMRTRPAVHVHFGEPVDLHGLTGTPGVQAREATRRIMDALDRALAPLRRDEPRTPRHRDPTRPADTRRARPRPSTEPALNTEPVLNTEPPPNTGRGSQRGSAVRSTRT</sequence>
<evidence type="ECO:0000256" key="2">
    <source>
        <dbReference type="ARBA" id="ARBA00023315"/>
    </source>
</evidence>
<proteinExistence type="predicted"/>
<dbReference type="Proteomes" id="UP000656042">
    <property type="component" value="Unassembled WGS sequence"/>
</dbReference>
<dbReference type="EMBL" id="BMMX01000038">
    <property type="protein sequence ID" value="GGL12170.1"/>
    <property type="molecule type" value="Genomic_DNA"/>
</dbReference>
<evidence type="ECO:0000313" key="6">
    <source>
        <dbReference type="Proteomes" id="UP000656042"/>
    </source>
</evidence>
<reference evidence="5" key="1">
    <citation type="journal article" date="2014" name="Int. J. Syst. Evol. Microbiol.">
        <title>Complete genome sequence of Corynebacterium casei LMG S-19264T (=DSM 44701T), isolated from a smear-ripened cheese.</title>
        <authorList>
            <consortium name="US DOE Joint Genome Institute (JGI-PGF)"/>
            <person name="Walter F."/>
            <person name="Albersmeier A."/>
            <person name="Kalinowski J."/>
            <person name="Ruckert C."/>
        </authorList>
    </citation>
    <scope>NUCLEOTIDE SEQUENCE</scope>
    <source>
        <strain evidence="5">CGMCC 4.7299</strain>
    </source>
</reference>
<dbReference type="GO" id="GO:0003841">
    <property type="term" value="F:1-acylglycerol-3-phosphate O-acyltransferase activity"/>
    <property type="evidence" value="ECO:0007669"/>
    <property type="project" value="TreeGrafter"/>
</dbReference>
<protein>
    <submittedName>
        <fullName evidence="5">1-acyl-sn-glycerol-3-phosphate acyltransferase</fullName>
    </submittedName>
</protein>
<feature type="region of interest" description="Disordered" evidence="3">
    <location>
        <begin position="227"/>
        <end position="293"/>
    </location>
</feature>
<dbReference type="PANTHER" id="PTHR10434:SF55">
    <property type="entry name" value="POSSIBLE ACYLTRANSFERASE"/>
    <property type="match status" value="1"/>
</dbReference>
<reference evidence="5" key="2">
    <citation type="submission" date="2020-09" db="EMBL/GenBank/DDBJ databases">
        <authorList>
            <person name="Sun Q."/>
            <person name="Zhou Y."/>
        </authorList>
    </citation>
    <scope>NUCLEOTIDE SEQUENCE</scope>
    <source>
        <strain evidence="5">CGMCC 4.7299</strain>
    </source>
</reference>
<gene>
    <name evidence="5" type="primary">plsC</name>
    <name evidence="5" type="ORF">GCM10012284_53600</name>
</gene>
<organism evidence="5 6">
    <name type="scientific">Mangrovihabitans endophyticus</name>
    <dbReference type="NCBI Taxonomy" id="1751298"/>
    <lineage>
        <taxon>Bacteria</taxon>
        <taxon>Bacillati</taxon>
        <taxon>Actinomycetota</taxon>
        <taxon>Actinomycetes</taxon>
        <taxon>Micromonosporales</taxon>
        <taxon>Micromonosporaceae</taxon>
        <taxon>Mangrovihabitans</taxon>
    </lineage>
</organism>
<dbReference type="CDD" id="cd07989">
    <property type="entry name" value="LPLAT_AGPAT-like"/>
    <property type="match status" value="1"/>
</dbReference>
<comment type="caution">
    <text evidence="5">The sequence shown here is derived from an EMBL/GenBank/DDBJ whole genome shotgun (WGS) entry which is preliminary data.</text>
</comment>
<dbReference type="AlphaFoldDB" id="A0A8J3FRJ1"/>
<evidence type="ECO:0000256" key="1">
    <source>
        <dbReference type="ARBA" id="ARBA00022679"/>
    </source>
</evidence>